<keyword evidence="6 12" id="KW-0812">Transmembrane</keyword>
<keyword evidence="4" id="KW-0597">Phosphoprotein</keyword>
<evidence type="ECO:0000256" key="2">
    <source>
        <dbReference type="ARBA" id="ARBA00008974"/>
    </source>
</evidence>
<evidence type="ECO:0000313" key="15">
    <source>
        <dbReference type="Proteomes" id="UP000653565"/>
    </source>
</evidence>
<dbReference type="InterPro" id="IPR001248">
    <property type="entry name" value="Pur-cyt_permease"/>
</dbReference>
<dbReference type="Gene3D" id="3.40.50.12780">
    <property type="entry name" value="N-terminal domain of ligase-like"/>
    <property type="match status" value="1"/>
</dbReference>
<dbReference type="InterPro" id="IPR036736">
    <property type="entry name" value="ACP-like_sf"/>
</dbReference>
<comment type="caution">
    <text evidence="14">The sequence shown here is derived from an EMBL/GenBank/DDBJ whole genome shotgun (WGS) entry which is preliminary data.</text>
</comment>
<dbReference type="PANTHER" id="PTHR45527">
    <property type="entry name" value="NONRIBOSOMAL PEPTIDE SYNTHETASE"/>
    <property type="match status" value="1"/>
</dbReference>
<reference evidence="14" key="1">
    <citation type="journal article" date="2020" name="bioRxiv">
        <title>Genomic and phenotypic heterogeneity of clinical isolates of the human pathogens Aspergillus fumigatus, Aspergillus lentulus and Aspergillus fumigatiaffinis.</title>
        <authorList>
            <person name="dos Santos R.A.C."/>
            <person name="Steenwyk J.L."/>
            <person name="Rivero-Menendez O."/>
            <person name="Mead M.E."/>
            <person name="Silva L.P."/>
            <person name="Bastos R.W."/>
            <person name="Alastruey-Izquierdo A."/>
            <person name="Goldman G.H."/>
            <person name="Rokas A."/>
        </authorList>
    </citation>
    <scope>NUCLEOTIDE SEQUENCE</scope>
    <source>
        <strain evidence="14">CNM-CM6805</strain>
    </source>
</reference>
<evidence type="ECO:0000256" key="5">
    <source>
        <dbReference type="ARBA" id="ARBA00022598"/>
    </source>
</evidence>
<evidence type="ECO:0000256" key="8">
    <source>
        <dbReference type="ARBA" id="ARBA00022989"/>
    </source>
</evidence>
<evidence type="ECO:0000256" key="12">
    <source>
        <dbReference type="SAM" id="Phobius"/>
    </source>
</evidence>
<evidence type="ECO:0000313" key="14">
    <source>
        <dbReference type="EMBL" id="KAF4241475.1"/>
    </source>
</evidence>
<comment type="similarity">
    <text evidence="2">Belongs to the purine-cytosine permease (2.A.39) family.</text>
</comment>
<dbReference type="InterPro" id="IPR010071">
    <property type="entry name" value="AA_adenyl_dom"/>
</dbReference>
<dbReference type="InterPro" id="IPR006162">
    <property type="entry name" value="Ppantetheine_attach_site"/>
</dbReference>
<dbReference type="Pfam" id="PF00550">
    <property type="entry name" value="PP-binding"/>
    <property type="match status" value="2"/>
</dbReference>
<feature type="transmembrane region" description="Helical" evidence="12">
    <location>
        <begin position="484"/>
        <end position="503"/>
    </location>
</feature>
<dbReference type="Pfam" id="PF00668">
    <property type="entry name" value="Condensation"/>
    <property type="match status" value="2"/>
</dbReference>
<dbReference type="GO" id="GO:0044550">
    <property type="term" value="P:secondary metabolite biosynthetic process"/>
    <property type="evidence" value="ECO:0007669"/>
    <property type="project" value="TreeGrafter"/>
</dbReference>
<dbReference type="Pfam" id="PF00501">
    <property type="entry name" value="AMP-binding"/>
    <property type="match status" value="1"/>
</dbReference>
<dbReference type="Gene3D" id="3.30.300.30">
    <property type="match status" value="1"/>
</dbReference>
<evidence type="ECO:0000256" key="10">
    <source>
        <dbReference type="ARBA" id="ARBA00029454"/>
    </source>
</evidence>
<feature type="transmembrane region" description="Helical" evidence="12">
    <location>
        <begin position="283"/>
        <end position="313"/>
    </location>
</feature>
<evidence type="ECO:0000256" key="3">
    <source>
        <dbReference type="ARBA" id="ARBA00022450"/>
    </source>
</evidence>
<dbReference type="PROSITE" id="PS00455">
    <property type="entry name" value="AMP_BINDING"/>
    <property type="match status" value="1"/>
</dbReference>
<dbReference type="GO" id="GO:0031177">
    <property type="term" value="F:phosphopantetheine binding"/>
    <property type="evidence" value="ECO:0007669"/>
    <property type="project" value="TreeGrafter"/>
</dbReference>
<dbReference type="GO" id="GO:0016020">
    <property type="term" value="C:membrane"/>
    <property type="evidence" value="ECO:0007669"/>
    <property type="project" value="UniProtKB-SubCell"/>
</dbReference>
<dbReference type="SUPFAM" id="SSF56801">
    <property type="entry name" value="Acetyl-CoA synthetase-like"/>
    <property type="match status" value="1"/>
</dbReference>
<evidence type="ECO:0000256" key="4">
    <source>
        <dbReference type="ARBA" id="ARBA00022553"/>
    </source>
</evidence>
<evidence type="ECO:0000256" key="11">
    <source>
        <dbReference type="SAM" id="MobiDB-lite"/>
    </source>
</evidence>
<feature type="transmembrane region" description="Helical" evidence="12">
    <location>
        <begin position="441"/>
        <end position="464"/>
    </location>
</feature>
<feature type="compositionally biased region" description="Low complexity" evidence="11">
    <location>
        <begin position="695"/>
        <end position="714"/>
    </location>
</feature>
<evidence type="ECO:0000256" key="9">
    <source>
        <dbReference type="ARBA" id="ARBA00023136"/>
    </source>
</evidence>
<evidence type="ECO:0000256" key="6">
    <source>
        <dbReference type="ARBA" id="ARBA00022692"/>
    </source>
</evidence>
<dbReference type="InterPro" id="IPR023213">
    <property type="entry name" value="CAT-like_dom_sf"/>
</dbReference>
<feature type="domain" description="Carrier" evidence="13">
    <location>
        <begin position="600"/>
        <end position="676"/>
    </location>
</feature>
<feature type="region of interest" description="Disordered" evidence="11">
    <location>
        <begin position="684"/>
        <end position="714"/>
    </location>
</feature>
<comment type="similarity">
    <text evidence="10">Belongs to the NRP synthetase family.</text>
</comment>
<dbReference type="EMBL" id="JAAAPX010000021">
    <property type="protein sequence ID" value="KAF4241475.1"/>
    <property type="molecule type" value="Genomic_DNA"/>
</dbReference>
<dbReference type="GO" id="GO:0043041">
    <property type="term" value="P:amino acid activation for nonribosomal peptide biosynthetic process"/>
    <property type="evidence" value="ECO:0007669"/>
    <property type="project" value="TreeGrafter"/>
</dbReference>
<dbReference type="GO" id="GO:0022857">
    <property type="term" value="F:transmembrane transporter activity"/>
    <property type="evidence" value="ECO:0007669"/>
    <property type="project" value="InterPro"/>
</dbReference>
<keyword evidence="9 12" id="KW-0472">Membrane</keyword>
<keyword evidence="15" id="KW-1185">Reference proteome</keyword>
<dbReference type="PROSITE" id="PS50075">
    <property type="entry name" value="CARRIER"/>
    <property type="match status" value="2"/>
</dbReference>
<dbReference type="Pfam" id="PF02133">
    <property type="entry name" value="Transp_cyt_pur"/>
    <property type="match status" value="1"/>
</dbReference>
<name>A0A8H4HE49_9EURO</name>
<dbReference type="GO" id="GO:0005737">
    <property type="term" value="C:cytoplasm"/>
    <property type="evidence" value="ECO:0007669"/>
    <property type="project" value="TreeGrafter"/>
</dbReference>
<dbReference type="GO" id="GO:0016874">
    <property type="term" value="F:ligase activity"/>
    <property type="evidence" value="ECO:0007669"/>
    <property type="project" value="UniProtKB-KW"/>
</dbReference>
<dbReference type="Gene3D" id="3.30.559.30">
    <property type="entry name" value="Nonribosomal peptide synthetase, condensation domain"/>
    <property type="match status" value="2"/>
</dbReference>
<dbReference type="SUPFAM" id="SSF47336">
    <property type="entry name" value="ACP-like"/>
    <property type="match status" value="2"/>
</dbReference>
<dbReference type="PROSITE" id="PS00012">
    <property type="entry name" value="PHOSPHOPANTETHEINE"/>
    <property type="match status" value="1"/>
</dbReference>
<feature type="transmembrane region" description="Helical" evidence="12">
    <location>
        <begin position="241"/>
        <end position="262"/>
    </location>
</feature>
<dbReference type="OrthoDB" id="416786at2759"/>
<dbReference type="InterPro" id="IPR000873">
    <property type="entry name" value="AMP-dep_synth/lig_dom"/>
</dbReference>
<accession>A0A8H4HE49</accession>
<gene>
    <name evidence="14" type="ORF">CNMCM6805_004133</name>
</gene>
<evidence type="ECO:0000259" key="13">
    <source>
        <dbReference type="PROSITE" id="PS50075"/>
    </source>
</evidence>
<dbReference type="InterPro" id="IPR001242">
    <property type="entry name" value="Condensation_dom"/>
</dbReference>
<sequence>MTAVRYGTMISHLHNALTLSSQSKSSVSVWINDDIRPLPPSRRTWSTLTFIGWWSVWQLSLTNWQLGGALVASSLSVWQTMVAVILGRIIAAIVAILIGYIGAEWHIGFPVYSRVIWGVFGAFLPTLLRIGLSVVGFAFQSYSGGLCVTAILAAIFPSFYRMENTLPISSHVTTQQIIGWAIFNIISIPVLYRRPERSERMMIGMNVISFASLLGIMVWSLSRAHGAGDLIHQHSQLHGSAALGFGIMQAVTTVVGTLSIALTSQMDFSRFARKPSDQVFGQWFTFVIIGSIMPLFGCLTSSATQAIYGQALWNPPTILTMWLERDYSPTSRAAAFFSGLGLVTSQLALNVVDNGYSVGMDLSGLLPKYVNIRRGCFVGLILGTALCPWELLASATTFVGVISSFSIFMAPFCGIHISDYWIIRGRRLKLSDLYHSRPDGIYFYTMGMNWRSVFPWLVGWVPLLPGFLHSIRPSIQVPVSADRLYALGFPYGLLSSLIVNTLINKLFPPRGLGEIDQEDVFGTFTGSGDVEDQQNAMGNSELTPEQSSSLERQEIVDQCYYTYQSAPASGLSLSDDRRIKEDESPWRISAAERFLSWILRPANMIWQTLLQELSAVLQVNPGALNLDVSFVQNGGHSLSAVDWAARLKKQGIFISVGQVLSCSNLNELFKGLLLPLESEADGQIPPEFSDNGAIPSSTSSPCLSTPPSSDVTTTDGDSLMGSQFLLSDALMDESTTVSLSEMQASLLHGSLKNPGTNIIHHHETYPTRIIPRFKEAWKAVLEAEPIFQSSTLLLPGQAQEIFVWKELTVDTAAEYHRQLQAVPVESSTSSFTVIHRCYEGTSDARTTIIWTVHHALVDGYSAMLLFHKVRRVVAGLSVSPGPSFSQIEQQINTWRRTHKAEGDEYWSKQASLLQQAQGDPLLPEPQRDHVPTPPTQSEEVLIASNTLQARLQIASQELGVTPATFYYAAWAFVLSLYTDSGAVVFGAVMAGRNLPLHGIDEVVGPLINTLPLCIKLDERQSVRDCLRSLFSQVVELAEYQWTTPNNGYSRTFASAMAMQVPEPDFPDGPLPLEPPYTRQTMDVPLSINIMTNGAARFIYHTARYSPGDMTRISNYFHRALQLLLRPHQTVKECMQGMLDCGDLETLMTFGNCHSGLTTAITVQEDLVTLFESAASRHPAAIALRKGSHELEYQELDASASRVAVSLRNHISDGDVVCLHADRSMHWIVGMMGILKAGGVLCAVDAALPPEARDVIFAASGASVFLVPNQADKHLQPSACEFALVIAEILESDQTPLAPRRLPRPADNAYLCFTSGSTGKPKGVMCSHEGLVAFQRDLEVRLFAQPGQHIAQTMSVAFDGSIHEIFSALSYGASLVLQSGGDPFAHLHDVDAAILTPSMARVLDPADFERLATVYLVGEPVPIEVADKWAQHKTLYNMYGPTEGTCGATIKRLLPQQQVTIGPPNPSTRLYIMNRQQELLPPGVLGEIYIAGVQVARGYIGMPQQTAERFLPDPIRKIGERMYRTGDRGYWTSNGEVVCLGRSDRQIKLRGFRLDLDDLEARMVGAVPAVTAVAVSRQGDHLIAAVLPASVDVHAFAARVAQILPPYAIPRKIVALDDFPTTKAGKRDYQALAKMSIKASAAIGRPLHTPLERTVGNAFRDVLRLAPDTRLNTYSSFRELGGHSLLQLLLVTRLSQAVGRQVPLRLVVQHDRIEQLASAIEKGPSLPLVLALDANTLGESTLSPMEQEWWQKYQAQESTSSFNVSFMAKIDSDVVDRVRLADACNAVLSRHRILRSRYVFSQKSRTVRRQYSHLPPRVRHVKVMDPWIEINRPFALAHLPPIRAALSRSHLILTMSHIIADLTTMQILLREISTHYRGGTLPCNSQSYMNSTLWQDKPTSCDLIFWSECLGEQPLTTHLLGHAVHRRGYHGTSAFCEIPQSVYQAMLGFFNQFSITPQQLALAAVALCLDDPSTVPPSTDIVLGLPYINRKSNEDLDVVGLFLEPLPVRIRYSPGTESGSYLHSVQSSVRASVSHAIHWDQLLSHLQAKSTPPDHPLFETVVTFHSRSHSNGLELSVPGFQTCYTFPQGAKFRLLCEFSALSEDKLLLRMEYDRDCFSEDDIWLIQRRISLALALLVQDVPYERIRDRLVDLADVPEPKILEADKVFGIPLADI</sequence>
<proteinExistence type="inferred from homology"/>
<dbReference type="Gene3D" id="1.10.1200.10">
    <property type="entry name" value="ACP-like"/>
    <property type="match status" value="2"/>
</dbReference>
<feature type="transmembrane region" description="Helical" evidence="12">
    <location>
        <begin position="82"/>
        <end position="103"/>
    </location>
</feature>
<evidence type="ECO:0000256" key="7">
    <source>
        <dbReference type="ARBA" id="ARBA00022737"/>
    </source>
</evidence>
<organism evidence="14 15">
    <name type="scientific">Aspergillus fumigatiaffinis</name>
    <dbReference type="NCBI Taxonomy" id="340414"/>
    <lineage>
        <taxon>Eukaryota</taxon>
        <taxon>Fungi</taxon>
        <taxon>Dikarya</taxon>
        <taxon>Ascomycota</taxon>
        <taxon>Pezizomycotina</taxon>
        <taxon>Eurotiomycetes</taxon>
        <taxon>Eurotiomycetidae</taxon>
        <taxon>Eurotiales</taxon>
        <taxon>Aspergillaceae</taxon>
        <taxon>Aspergillus</taxon>
        <taxon>Aspergillus subgen. Fumigati</taxon>
    </lineage>
</organism>
<dbReference type="InterPro" id="IPR020845">
    <property type="entry name" value="AMP-binding_CS"/>
</dbReference>
<dbReference type="NCBIfam" id="TIGR01733">
    <property type="entry name" value="AA-adenyl-dom"/>
    <property type="match status" value="1"/>
</dbReference>
<feature type="transmembrane region" description="Helical" evidence="12">
    <location>
        <begin position="172"/>
        <end position="191"/>
    </location>
</feature>
<dbReference type="CDD" id="cd11482">
    <property type="entry name" value="SLC-NCS1sbd_NRT1-like"/>
    <property type="match status" value="1"/>
</dbReference>
<keyword evidence="7" id="KW-0677">Repeat</keyword>
<dbReference type="PANTHER" id="PTHR45527:SF11">
    <property type="entry name" value="NONRIBOSOMAL PEPTIDE SYNTHETASE 5"/>
    <property type="match status" value="1"/>
</dbReference>
<dbReference type="CDD" id="cd19537">
    <property type="entry name" value="C_NRPS-like"/>
    <property type="match status" value="1"/>
</dbReference>
<keyword evidence="3" id="KW-0596">Phosphopantetheine</keyword>
<comment type="subcellular location">
    <subcellularLocation>
        <location evidence="1">Membrane</location>
        <topology evidence="1">Multi-pass membrane protein</topology>
    </subcellularLocation>
</comment>
<keyword evidence="8 12" id="KW-1133">Transmembrane helix</keyword>
<dbReference type="InterPro" id="IPR045851">
    <property type="entry name" value="AMP-bd_C_sf"/>
</dbReference>
<feature type="domain" description="Carrier" evidence="13">
    <location>
        <begin position="1648"/>
        <end position="1723"/>
    </location>
</feature>
<feature type="transmembrane region" description="Helical" evidence="12">
    <location>
        <begin position="203"/>
        <end position="221"/>
    </location>
</feature>
<dbReference type="Gene3D" id="1.10.4160.10">
    <property type="entry name" value="Hydantoin permease"/>
    <property type="match status" value="1"/>
</dbReference>
<feature type="transmembrane region" description="Helical" evidence="12">
    <location>
        <begin position="398"/>
        <end position="421"/>
    </location>
</feature>
<dbReference type="InterPro" id="IPR009081">
    <property type="entry name" value="PP-bd_ACP"/>
</dbReference>
<keyword evidence="5" id="KW-0436">Ligase</keyword>
<feature type="transmembrane region" description="Helical" evidence="12">
    <location>
        <begin position="372"/>
        <end position="392"/>
    </location>
</feature>
<dbReference type="Gene3D" id="3.30.559.10">
    <property type="entry name" value="Chloramphenicol acetyltransferase-like domain"/>
    <property type="match status" value="2"/>
</dbReference>
<reference evidence="14" key="2">
    <citation type="submission" date="2020-04" db="EMBL/GenBank/DDBJ databases">
        <authorList>
            <person name="Santos R.A.C."/>
            <person name="Steenwyk J.L."/>
            <person name="Rivero-Menendez O."/>
            <person name="Mead M.E."/>
            <person name="Silva L.P."/>
            <person name="Bastos R.W."/>
            <person name="Alastruey-Izquierdo A."/>
            <person name="Goldman G.H."/>
            <person name="Rokas A."/>
        </authorList>
    </citation>
    <scope>NUCLEOTIDE SEQUENCE</scope>
    <source>
        <strain evidence="14">CNM-CM6805</strain>
    </source>
</reference>
<feature type="transmembrane region" description="Helical" evidence="12">
    <location>
        <begin position="115"/>
        <end position="135"/>
    </location>
</feature>
<protein>
    <recommendedName>
        <fullName evidence="13">Carrier domain-containing protein</fullName>
    </recommendedName>
</protein>
<dbReference type="Proteomes" id="UP000653565">
    <property type="component" value="Unassembled WGS sequence"/>
</dbReference>
<feature type="transmembrane region" description="Helical" evidence="12">
    <location>
        <begin position="142"/>
        <end position="160"/>
    </location>
</feature>
<dbReference type="SUPFAM" id="SSF52777">
    <property type="entry name" value="CoA-dependent acyltransferases"/>
    <property type="match status" value="4"/>
</dbReference>
<dbReference type="InterPro" id="IPR042099">
    <property type="entry name" value="ANL_N_sf"/>
</dbReference>
<evidence type="ECO:0000256" key="1">
    <source>
        <dbReference type="ARBA" id="ARBA00004141"/>
    </source>
</evidence>